<name>A0AAW1PV86_9CHLO</name>
<reference evidence="1 2" key="1">
    <citation type="journal article" date="2024" name="Nat. Commun.">
        <title>Phylogenomics reveals the evolutionary origins of lichenization in chlorophyte algae.</title>
        <authorList>
            <person name="Puginier C."/>
            <person name="Libourel C."/>
            <person name="Otte J."/>
            <person name="Skaloud P."/>
            <person name="Haon M."/>
            <person name="Grisel S."/>
            <person name="Petersen M."/>
            <person name="Berrin J.G."/>
            <person name="Delaux P.M."/>
            <person name="Dal Grande F."/>
            <person name="Keller J."/>
        </authorList>
    </citation>
    <scope>NUCLEOTIDE SEQUENCE [LARGE SCALE GENOMIC DNA]</scope>
    <source>
        <strain evidence="1 2">SAG 2043</strain>
    </source>
</reference>
<dbReference type="Proteomes" id="UP001489004">
    <property type="component" value="Unassembled WGS sequence"/>
</dbReference>
<gene>
    <name evidence="1" type="ORF">WJX72_011547</name>
</gene>
<protein>
    <recommendedName>
        <fullName evidence="3">Secreted protein</fullName>
    </recommendedName>
</protein>
<comment type="caution">
    <text evidence="1">The sequence shown here is derived from an EMBL/GenBank/DDBJ whole genome shotgun (WGS) entry which is preliminary data.</text>
</comment>
<accession>A0AAW1PV86</accession>
<evidence type="ECO:0000313" key="2">
    <source>
        <dbReference type="Proteomes" id="UP001489004"/>
    </source>
</evidence>
<keyword evidence="2" id="KW-1185">Reference proteome</keyword>
<organism evidence="1 2">
    <name type="scientific">[Myrmecia] bisecta</name>
    <dbReference type="NCBI Taxonomy" id="41462"/>
    <lineage>
        <taxon>Eukaryota</taxon>
        <taxon>Viridiplantae</taxon>
        <taxon>Chlorophyta</taxon>
        <taxon>core chlorophytes</taxon>
        <taxon>Trebouxiophyceae</taxon>
        <taxon>Trebouxiales</taxon>
        <taxon>Trebouxiaceae</taxon>
        <taxon>Myrmecia</taxon>
    </lineage>
</organism>
<dbReference type="AlphaFoldDB" id="A0AAW1PV86"/>
<evidence type="ECO:0008006" key="3">
    <source>
        <dbReference type="Google" id="ProtNLM"/>
    </source>
</evidence>
<dbReference type="EMBL" id="JALJOR010000009">
    <property type="protein sequence ID" value="KAK9811872.1"/>
    <property type="molecule type" value="Genomic_DNA"/>
</dbReference>
<proteinExistence type="predicted"/>
<sequence>MCLNRHWSSGTRVLCLAYATVQPAFQYCGAREPPQHGEHQQRTVASALNSVAALLDSAKLKGLFLNVQFLQSLQQNIISTSSQSRAIL</sequence>
<evidence type="ECO:0000313" key="1">
    <source>
        <dbReference type="EMBL" id="KAK9811872.1"/>
    </source>
</evidence>